<dbReference type="Proteomes" id="UP001085076">
    <property type="component" value="Miscellaneous, Linkage group lg01"/>
</dbReference>
<keyword evidence="7 8" id="KW-0539">Nucleus</keyword>
<feature type="domain" description="Dof-type" evidence="9">
    <location>
        <begin position="39"/>
        <end position="93"/>
    </location>
</feature>
<dbReference type="InterPro" id="IPR003851">
    <property type="entry name" value="Znf_Dof"/>
</dbReference>
<gene>
    <name evidence="10" type="ORF">J5N97_004377</name>
</gene>
<keyword evidence="4" id="KW-0805">Transcription regulation</keyword>
<evidence type="ECO:0000256" key="6">
    <source>
        <dbReference type="ARBA" id="ARBA00023163"/>
    </source>
</evidence>
<evidence type="ECO:0000256" key="8">
    <source>
        <dbReference type="PROSITE-ProRule" id="PRU00071"/>
    </source>
</evidence>
<dbReference type="PANTHER" id="PTHR31089">
    <property type="entry name" value="CYCLIC DOF FACTOR 2"/>
    <property type="match status" value="1"/>
</dbReference>
<dbReference type="PROSITE" id="PS01361">
    <property type="entry name" value="ZF_DOF_1"/>
    <property type="match status" value="1"/>
</dbReference>
<keyword evidence="6" id="KW-0804">Transcription</keyword>
<keyword evidence="11" id="KW-1185">Reference proteome</keyword>
<evidence type="ECO:0000256" key="2">
    <source>
        <dbReference type="ARBA" id="ARBA00022771"/>
    </source>
</evidence>
<accession>A0A9D5D6F8</accession>
<comment type="caution">
    <text evidence="10">The sequence shown here is derived from an EMBL/GenBank/DDBJ whole genome shotgun (WGS) entry which is preliminary data.</text>
</comment>
<dbReference type="PROSITE" id="PS50884">
    <property type="entry name" value="ZF_DOF_2"/>
    <property type="match status" value="1"/>
</dbReference>
<evidence type="ECO:0000256" key="5">
    <source>
        <dbReference type="ARBA" id="ARBA00023125"/>
    </source>
</evidence>
<dbReference type="AlphaFoldDB" id="A0A9D5D6F8"/>
<keyword evidence="5 8" id="KW-0238">DNA-binding</keyword>
<reference evidence="10" key="2">
    <citation type="journal article" date="2022" name="Hortic Res">
        <title>The genome of Dioscorea zingiberensis sheds light on the biosynthesis, origin and evolution of the medicinally important diosgenin saponins.</title>
        <authorList>
            <person name="Li Y."/>
            <person name="Tan C."/>
            <person name="Li Z."/>
            <person name="Guo J."/>
            <person name="Li S."/>
            <person name="Chen X."/>
            <person name="Wang C."/>
            <person name="Dai X."/>
            <person name="Yang H."/>
            <person name="Song W."/>
            <person name="Hou L."/>
            <person name="Xu J."/>
            <person name="Tong Z."/>
            <person name="Xu A."/>
            <person name="Yuan X."/>
            <person name="Wang W."/>
            <person name="Yang Q."/>
            <person name="Chen L."/>
            <person name="Sun Z."/>
            <person name="Wang K."/>
            <person name="Pan B."/>
            <person name="Chen J."/>
            <person name="Bao Y."/>
            <person name="Liu F."/>
            <person name="Qi X."/>
            <person name="Gang D.R."/>
            <person name="Wen J."/>
            <person name="Li J."/>
        </authorList>
    </citation>
    <scope>NUCLEOTIDE SEQUENCE</scope>
    <source>
        <strain evidence="10">Dzin_1.0</strain>
    </source>
</reference>
<dbReference type="PANTHER" id="PTHR31089:SF22">
    <property type="entry name" value="CYCLIC DOF FACTOR 4"/>
    <property type="match status" value="1"/>
</dbReference>
<evidence type="ECO:0000259" key="9">
    <source>
        <dbReference type="PROSITE" id="PS50884"/>
    </source>
</evidence>
<keyword evidence="1" id="KW-0479">Metal-binding</keyword>
<dbReference type="EMBL" id="JAGGNH010000001">
    <property type="protein sequence ID" value="KAJ0986021.1"/>
    <property type="molecule type" value="Genomic_DNA"/>
</dbReference>
<dbReference type="GO" id="GO:0003677">
    <property type="term" value="F:DNA binding"/>
    <property type="evidence" value="ECO:0007669"/>
    <property type="project" value="UniProtKB-UniRule"/>
</dbReference>
<dbReference type="GO" id="GO:0003700">
    <property type="term" value="F:DNA-binding transcription factor activity"/>
    <property type="evidence" value="ECO:0007669"/>
    <property type="project" value="InterPro"/>
</dbReference>
<keyword evidence="2 8" id="KW-0863">Zinc-finger</keyword>
<dbReference type="InterPro" id="IPR045174">
    <property type="entry name" value="Dof"/>
</dbReference>
<evidence type="ECO:0000256" key="1">
    <source>
        <dbReference type="ARBA" id="ARBA00022723"/>
    </source>
</evidence>
<evidence type="ECO:0000256" key="4">
    <source>
        <dbReference type="ARBA" id="ARBA00023015"/>
    </source>
</evidence>
<name>A0A9D5D6F8_9LILI</name>
<organism evidence="10 11">
    <name type="scientific">Dioscorea zingiberensis</name>
    <dbReference type="NCBI Taxonomy" id="325984"/>
    <lineage>
        <taxon>Eukaryota</taxon>
        <taxon>Viridiplantae</taxon>
        <taxon>Streptophyta</taxon>
        <taxon>Embryophyta</taxon>
        <taxon>Tracheophyta</taxon>
        <taxon>Spermatophyta</taxon>
        <taxon>Magnoliopsida</taxon>
        <taxon>Liliopsida</taxon>
        <taxon>Dioscoreales</taxon>
        <taxon>Dioscoreaceae</taxon>
        <taxon>Dioscorea</taxon>
    </lineage>
</organism>
<evidence type="ECO:0000256" key="7">
    <source>
        <dbReference type="ARBA" id="ARBA00023242"/>
    </source>
</evidence>
<sequence length="120" mass="13983">MEGLGFKLFGTMIEIEERRGMKEDINIEITSSTTEVVALQCPRCKSKDTKFCYFNNYSINQPRHYCRACRRYWTAGGSLRDVPVGAGRRRRPRPELVGFSAIPNWLLWQCHPSKRPCMHE</sequence>
<dbReference type="OrthoDB" id="1927254at2759"/>
<evidence type="ECO:0000313" key="10">
    <source>
        <dbReference type="EMBL" id="KAJ0986021.1"/>
    </source>
</evidence>
<proteinExistence type="predicted"/>
<evidence type="ECO:0000256" key="3">
    <source>
        <dbReference type="ARBA" id="ARBA00022833"/>
    </source>
</evidence>
<reference evidence="10" key="1">
    <citation type="submission" date="2021-03" db="EMBL/GenBank/DDBJ databases">
        <authorList>
            <person name="Li Z."/>
            <person name="Yang C."/>
        </authorList>
    </citation>
    <scope>NUCLEOTIDE SEQUENCE</scope>
    <source>
        <strain evidence="10">Dzin_1.0</strain>
        <tissue evidence="10">Leaf</tissue>
    </source>
</reference>
<comment type="subcellular location">
    <subcellularLocation>
        <location evidence="8">Nucleus</location>
    </subcellularLocation>
</comment>
<protein>
    <recommendedName>
        <fullName evidence="9">Dof-type domain-containing protein</fullName>
    </recommendedName>
</protein>
<dbReference type="GO" id="GO:0005634">
    <property type="term" value="C:nucleus"/>
    <property type="evidence" value="ECO:0007669"/>
    <property type="project" value="UniProtKB-SubCell"/>
</dbReference>
<keyword evidence="3" id="KW-0862">Zinc</keyword>
<evidence type="ECO:0000313" key="11">
    <source>
        <dbReference type="Proteomes" id="UP001085076"/>
    </source>
</evidence>
<dbReference type="Pfam" id="PF02701">
    <property type="entry name" value="Zn_ribbon_Dof"/>
    <property type="match status" value="1"/>
</dbReference>
<dbReference type="GO" id="GO:0008270">
    <property type="term" value="F:zinc ion binding"/>
    <property type="evidence" value="ECO:0007669"/>
    <property type="project" value="UniProtKB-KW"/>
</dbReference>